<keyword evidence="3" id="KW-1185">Reference proteome</keyword>
<feature type="region of interest" description="Disordered" evidence="1">
    <location>
        <begin position="830"/>
        <end position="867"/>
    </location>
</feature>
<feature type="region of interest" description="Disordered" evidence="1">
    <location>
        <begin position="37"/>
        <end position="116"/>
    </location>
</feature>
<evidence type="ECO:0000313" key="2">
    <source>
        <dbReference type="EMBL" id="KAF2261728.1"/>
    </source>
</evidence>
<dbReference type="OrthoDB" id="4159838at2759"/>
<comment type="caution">
    <text evidence="2">The sequence shown here is derived from an EMBL/GenBank/DDBJ whole genome shotgun (WGS) entry which is preliminary data.</text>
</comment>
<evidence type="ECO:0000256" key="1">
    <source>
        <dbReference type="SAM" id="MobiDB-lite"/>
    </source>
</evidence>
<organism evidence="2 3">
    <name type="scientific">Lojkania enalia</name>
    <dbReference type="NCBI Taxonomy" id="147567"/>
    <lineage>
        <taxon>Eukaryota</taxon>
        <taxon>Fungi</taxon>
        <taxon>Dikarya</taxon>
        <taxon>Ascomycota</taxon>
        <taxon>Pezizomycotina</taxon>
        <taxon>Dothideomycetes</taxon>
        <taxon>Pleosporomycetidae</taxon>
        <taxon>Pleosporales</taxon>
        <taxon>Pleosporales incertae sedis</taxon>
        <taxon>Lojkania</taxon>
    </lineage>
</organism>
<feature type="compositionally biased region" description="Low complexity" evidence="1">
    <location>
        <begin position="798"/>
        <end position="809"/>
    </location>
</feature>
<reference evidence="3" key="1">
    <citation type="journal article" date="2020" name="Stud. Mycol.">
        <title>101 Dothideomycetes genomes: A test case for predicting lifestyles and emergence of pathogens.</title>
        <authorList>
            <person name="Haridas S."/>
            <person name="Albert R."/>
            <person name="Binder M."/>
            <person name="Bloem J."/>
            <person name="LaButti K."/>
            <person name="Salamov A."/>
            <person name="Andreopoulos B."/>
            <person name="Baker S."/>
            <person name="Barry K."/>
            <person name="Bills G."/>
            <person name="Bluhm B."/>
            <person name="Cannon C."/>
            <person name="Castanera R."/>
            <person name="Culley D."/>
            <person name="Daum C."/>
            <person name="Ezra D."/>
            <person name="Gonzalez J."/>
            <person name="Henrissat B."/>
            <person name="Kuo A."/>
            <person name="Liang C."/>
            <person name="Lipzen A."/>
            <person name="Lutzoni F."/>
            <person name="Magnuson J."/>
            <person name="Mondo S."/>
            <person name="Nolan M."/>
            <person name="Ohm R."/>
            <person name="Pangilinan J."/>
            <person name="Park H.-J."/>
            <person name="Ramirez L."/>
            <person name="Alfaro M."/>
            <person name="Sun H."/>
            <person name="Tritt A."/>
            <person name="Yoshinaga Y."/>
            <person name="Zwiers L.-H."/>
            <person name="Turgeon B."/>
            <person name="Goodwin S."/>
            <person name="Spatafora J."/>
            <person name="Crous P."/>
            <person name="Grigoriev I."/>
        </authorList>
    </citation>
    <scope>NUCLEOTIDE SEQUENCE [LARGE SCALE GENOMIC DNA]</scope>
    <source>
        <strain evidence="3">CBS 304.66</strain>
    </source>
</reference>
<dbReference type="AlphaFoldDB" id="A0A9P4K414"/>
<feature type="region of interest" description="Disordered" evidence="1">
    <location>
        <begin position="134"/>
        <end position="153"/>
    </location>
</feature>
<name>A0A9P4K414_9PLEO</name>
<feature type="compositionally biased region" description="Acidic residues" evidence="1">
    <location>
        <begin position="856"/>
        <end position="867"/>
    </location>
</feature>
<sequence>MAAEDDLPWTTTRCNRLLRPISSRITALRKELEKARNIAREARNPPSAGVKNVPPQRTSLAQLPKPRKPRGFDKALDPDWVPGANPAAGSKRTYSGKPVKPVSERSTCSTSQPTAQPGEIAFTPLIARSSDRLQDTPQLHGSPLKRVGRKRGLDKQGQIRALNKHMPPTIGKLVEGLLDAYGNLLLATKCGEERRRKGSRSLVGTCLHKMPAYIELEEHFAEVDDEDEDEDRDVSSEIYAYLEERFEIRPSEGWQKFRQIVRAHGTSLLCDAFADGILGLETLEVITVRCLELSSWDEAEKLLWTFLPSMKPLPTPQSLQANMFLPETSRYMAIVRGFVNHSGRVQFLYDQLEYMISQELLPLEWLATECMQSHWFKIVQALSDGDPRLAGNSYRLLETAINTGIGLPDENVLEEKEIEIISKQTKPSSRKELRQALDTTFSSLLTLLSSIALVFQCQRGNNAATVPHRVNSVIDSLVVGLLKRKDVRMDLELLRPTPETMQAFAQRAMWTVLASFLIHLGRCGSSPDLIPLNNTTLMKAFDWVVTQYSWDNVDLSNIFENLPRFVSATVRCSGRPLREDGFDQLQSLVEALFAVRECRLPHKLWNLKRLALESCLEFAHITNNSRHMAYARQMEKLMSRQGHVVLTHTSNDSPSKEGGFRWEEGIGEWVACTPFVRHQDTKSLPRKPMRALKLLPTPSPSETEQEENFLTISPVDDKSSWEYDTGVSDDPFPHSSPIKAAPRNSPKRKRASSPMVVILVKRIRITPPASADVEDSPTSETGPRRSRRKKKQIKAVVSNSRGLRGKSSLSSYNEAKLAIDIEDEDELSEVPRMTGRGCRRRGRLKGSWKTSKVDDTECDSQDELSFQ</sequence>
<accession>A0A9P4K414</accession>
<feature type="compositionally biased region" description="Basic residues" evidence="1">
    <location>
        <begin position="837"/>
        <end position="846"/>
    </location>
</feature>
<dbReference type="EMBL" id="ML986651">
    <property type="protein sequence ID" value="KAF2261728.1"/>
    <property type="molecule type" value="Genomic_DNA"/>
</dbReference>
<gene>
    <name evidence="2" type="ORF">CC78DRAFT_535452</name>
</gene>
<feature type="region of interest" description="Disordered" evidence="1">
    <location>
        <begin position="680"/>
        <end position="753"/>
    </location>
</feature>
<protein>
    <submittedName>
        <fullName evidence="2">Uncharacterized protein</fullName>
    </submittedName>
</protein>
<feature type="compositionally biased region" description="Basic residues" evidence="1">
    <location>
        <begin position="784"/>
        <end position="793"/>
    </location>
</feature>
<dbReference type="Proteomes" id="UP000800093">
    <property type="component" value="Unassembled WGS sequence"/>
</dbReference>
<proteinExistence type="predicted"/>
<evidence type="ECO:0000313" key="3">
    <source>
        <dbReference type="Proteomes" id="UP000800093"/>
    </source>
</evidence>
<feature type="region of interest" description="Disordered" evidence="1">
    <location>
        <begin position="768"/>
        <end position="809"/>
    </location>
</feature>
<feature type="compositionally biased region" description="Polar residues" evidence="1">
    <location>
        <begin position="104"/>
        <end position="115"/>
    </location>
</feature>